<dbReference type="Proteomes" id="UP001600165">
    <property type="component" value="Unassembled WGS sequence"/>
</dbReference>
<keyword evidence="1" id="KW-0489">Methyltransferase</keyword>
<dbReference type="EC" id="2.1.1.64" evidence="1"/>
<comment type="caution">
    <text evidence="1">The sequence shown here is derived from an EMBL/GenBank/DDBJ whole genome shotgun (WGS) entry which is preliminary data.</text>
</comment>
<dbReference type="InterPro" id="IPR029063">
    <property type="entry name" value="SAM-dependent_MTases_sf"/>
</dbReference>
<dbReference type="Pfam" id="PF13489">
    <property type="entry name" value="Methyltransf_23"/>
    <property type="match status" value="1"/>
</dbReference>
<gene>
    <name evidence="1" type="ORF">ACFVKH_05585</name>
</gene>
<evidence type="ECO:0000313" key="2">
    <source>
        <dbReference type="Proteomes" id="UP001600165"/>
    </source>
</evidence>
<name>A0ABW6IC57_9CYAN</name>
<dbReference type="GO" id="GO:0102208">
    <property type="term" value="F:2-polyprenyl-6-hydroxyphenol methylase activity"/>
    <property type="evidence" value="ECO:0007669"/>
    <property type="project" value="UniProtKB-EC"/>
</dbReference>
<dbReference type="EMBL" id="JBHZOL010000031">
    <property type="protein sequence ID" value="MFE4105738.1"/>
    <property type="molecule type" value="Genomic_DNA"/>
</dbReference>
<dbReference type="PANTHER" id="PTHR43861">
    <property type="entry name" value="TRANS-ACONITATE 2-METHYLTRANSFERASE-RELATED"/>
    <property type="match status" value="1"/>
</dbReference>
<protein>
    <submittedName>
        <fullName evidence="1">Class I SAM-dependent methyltransferase</fullName>
        <ecNumber evidence="1">2.1.1.222</ecNumber>
        <ecNumber evidence="1">2.1.1.64</ecNumber>
    </submittedName>
</protein>
<proteinExistence type="predicted"/>
<evidence type="ECO:0000313" key="1">
    <source>
        <dbReference type="EMBL" id="MFE4105738.1"/>
    </source>
</evidence>
<sequence length="242" mass="27905">MTTDYQPKQFWEQRLSDRFSLQSVGHIGFSEAYNQRLYQRKKRCIEACLAEVDLAGKAVLDIGCGTGFFVKWYLEQGAKVCGLDITEVSVDRLRQTYAGEFYTQDITEPAYSLQGSAFDLVNMWDVIYHIVEPQRFEQACKNIANSLKPGGLLLFTDWLGAEGDRLVAPHVQARCLSTYQNFLPQLGFELVQVYPLYGWLNQVHFKRFDNYLGGLYLWLDNRLEKISTENLSLGLWRYQPPA</sequence>
<organism evidence="1 2">
    <name type="scientific">Almyronema epifaneia S1</name>
    <dbReference type="NCBI Taxonomy" id="2991925"/>
    <lineage>
        <taxon>Bacteria</taxon>
        <taxon>Bacillati</taxon>
        <taxon>Cyanobacteriota</taxon>
        <taxon>Cyanophyceae</taxon>
        <taxon>Nodosilineales</taxon>
        <taxon>Nodosilineaceae</taxon>
        <taxon>Almyronema</taxon>
        <taxon>Almyronema epifaneia</taxon>
    </lineage>
</organism>
<keyword evidence="2" id="KW-1185">Reference proteome</keyword>
<dbReference type="SUPFAM" id="SSF53335">
    <property type="entry name" value="S-adenosyl-L-methionine-dependent methyltransferases"/>
    <property type="match status" value="1"/>
</dbReference>
<dbReference type="EC" id="2.1.1.222" evidence="1"/>
<dbReference type="Gene3D" id="3.40.50.150">
    <property type="entry name" value="Vaccinia Virus protein VP39"/>
    <property type="match status" value="1"/>
</dbReference>
<reference evidence="1 2" key="1">
    <citation type="submission" date="2024-10" db="EMBL/GenBank/DDBJ databases">
        <authorList>
            <person name="Ratan Roy A."/>
            <person name="Morales Sandoval P.H."/>
            <person name="De Los Santos Villalobos S."/>
            <person name="Chakraborty S."/>
            <person name="Mukherjee J."/>
        </authorList>
    </citation>
    <scope>NUCLEOTIDE SEQUENCE [LARGE SCALE GENOMIC DNA]</scope>
    <source>
        <strain evidence="1 2">S1</strain>
    </source>
</reference>
<dbReference type="CDD" id="cd02440">
    <property type="entry name" value="AdoMet_MTases"/>
    <property type="match status" value="1"/>
</dbReference>
<dbReference type="GO" id="GO:0061542">
    <property type="term" value="F:3-demethylubiquinol 3-O-methyltransferase activity"/>
    <property type="evidence" value="ECO:0007669"/>
    <property type="project" value="UniProtKB-EC"/>
</dbReference>
<keyword evidence="1" id="KW-0808">Transferase</keyword>
<dbReference type="RefSeq" id="WP_377962813.1">
    <property type="nucleotide sequence ID" value="NZ_JBHZOL010000031.1"/>
</dbReference>
<accession>A0ABW6IC57</accession>
<dbReference type="GO" id="GO:0032259">
    <property type="term" value="P:methylation"/>
    <property type="evidence" value="ECO:0007669"/>
    <property type="project" value="UniProtKB-KW"/>
</dbReference>